<organism evidence="3 4">
    <name type="scientific">Tachysurus vachellii</name>
    <name type="common">Darkbarbel catfish</name>
    <name type="synonym">Pelteobagrus vachellii</name>
    <dbReference type="NCBI Taxonomy" id="175792"/>
    <lineage>
        <taxon>Eukaryota</taxon>
        <taxon>Metazoa</taxon>
        <taxon>Chordata</taxon>
        <taxon>Craniata</taxon>
        <taxon>Vertebrata</taxon>
        <taxon>Euteleostomi</taxon>
        <taxon>Actinopterygii</taxon>
        <taxon>Neopterygii</taxon>
        <taxon>Teleostei</taxon>
        <taxon>Ostariophysi</taxon>
        <taxon>Siluriformes</taxon>
        <taxon>Bagridae</taxon>
        <taxon>Tachysurus</taxon>
    </lineage>
</organism>
<dbReference type="Proteomes" id="UP001187315">
    <property type="component" value="Unassembled WGS sequence"/>
</dbReference>
<keyword evidence="2" id="KW-0732">Signal</keyword>
<evidence type="ECO:0000256" key="1">
    <source>
        <dbReference type="SAM" id="Phobius"/>
    </source>
</evidence>
<dbReference type="AlphaFoldDB" id="A0AA88NIH9"/>
<keyword evidence="4" id="KW-1185">Reference proteome</keyword>
<dbReference type="InterPro" id="IPR027888">
    <property type="entry name" value="DUF4501"/>
</dbReference>
<keyword evidence="1" id="KW-0812">Transmembrane</keyword>
<feature type="chain" id="PRO_5041703394" evidence="2">
    <location>
        <begin position="19"/>
        <end position="188"/>
    </location>
</feature>
<sequence length="188" mass="20602">MIRVFYIIGFALLGVTQALLENPDDCCRKTQKMNETCVNSTRCGCVQVQENTTVRCVQCDSLNSDLENLTLCNTTVEHTSISTIIKIGGPGVAASVLVGTLLISLLLILSVASFFYLKRSNRLPGVFYRRKAFIFQPSETAVMMPAASSSVRKPRYVRRERPSATTAVSSSTAMPVGHVTKVYNVTVQ</sequence>
<evidence type="ECO:0000313" key="3">
    <source>
        <dbReference type="EMBL" id="KAK2858023.1"/>
    </source>
</evidence>
<dbReference type="PANTHER" id="PTHR16247">
    <property type="entry name" value="RIKEN CDNA 9430015G10 GENE"/>
    <property type="match status" value="1"/>
</dbReference>
<feature type="transmembrane region" description="Helical" evidence="1">
    <location>
        <begin position="92"/>
        <end position="117"/>
    </location>
</feature>
<keyword evidence="1" id="KW-0472">Membrane</keyword>
<proteinExistence type="predicted"/>
<evidence type="ECO:0000256" key="2">
    <source>
        <dbReference type="SAM" id="SignalP"/>
    </source>
</evidence>
<name>A0AA88NIH9_TACVA</name>
<accession>A0AA88NIH9</accession>
<reference evidence="3" key="1">
    <citation type="submission" date="2023-08" db="EMBL/GenBank/DDBJ databases">
        <title>Pelteobagrus vachellii genome.</title>
        <authorList>
            <person name="Liu H."/>
        </authorList>
    </citation>
    <scope>NUCLEOTIDE SEQUENCE</scope>
    <source>
        <strain evidence="3">PRFRI_2022a</strain>
        <tissue evidence="3">Muscle</tissue>
    </source>
</reference>
<keyword evidence="1" id="KW-1133">Transmembrane helix</keyword>
<dbReference type="PANTHER" id="PTHR16247:SF0">
    <property type="entry name" value="RIKEN CDNA 9430015G10 GENE"/>
    <property type="match status" value="1"/>
</dbReference>
<evidence type="ECO:0000313" key="4">
    <source>
        <dbReference type="Proteomes" id="UP001187315"/>
    </source>
</evidence>
<dbReference type="Pfam" id="PF14946">
    <property type="entry name" value="DUF4501"/>
    <property type="match status" value="1"/>
</dbReference>
<dbReference type="EMBL" id="JAVHJS010000005">
    <property type="protein sequence ID" value="KAK2858023.1"/>
    <property type="molecule type" value="Genomic_DNA"/>
</dbReference>
<protein>
    <submittedName>
        <fullName evidence="3">Uncharacterized protein</fullName>
    </submittedName>
</protein>
<comment type="caution">
    <text evidence="3">The sequence shown here is derived from an EMBL/GenBank/DDBJ whole genome shotgun (WGS) entry which is preliminary data.</text>
</comment>
<feature type="signal peptide" evidence="2">
    <location>
        <begin position="1"/>
        <end position="18"/>
    </location>
</feature>
<gene>
    <name evidence="3" type="ORF">Q7C36_005942</name>
</gene>